<dbReference type="GO" id="GO:0071770">
    <property type="term" value="P:DIM/DIP cell wall layer assembly"/>
    <property type="evidence" value="ECO:0007669"/>
    <property type="project" value="TreeGrafter"/>
</dbReference>
<dbReference type="InterPro" id="IPR020841">
    <property type="entry name" value="PKS_Beta-ketoAc_synthase_dom"/>
</dbReference>
<dbReference type="InterPro" id="IPR042104">
    <property type="entry name" value="PKS_dehydratase_sf"/>
</dbReference>
<dbReference type="InterPro" id="IPR014030">
    <property type="entry name" value="Ketoacyl_synth_N"/>
</dbReference>
<feature type="compositionally biased region" description="Basic and acidic residues" evidence="6">
    <location>
        <begin position="287"/>
        <end position="296"/>
    </location>
</feature>
<comment type="caution">
    <text evidence="9">The sequence shown here is derived from an EMBL/GenBank/DDBJ whole genome shotgun (WGS) entry which is preliminary data.</text>
</comment>
<evidence type="ECO:0000256" key="4">
    <source>
        <dbReference type="PROSITE-ProRule" id="PRU01363"/>
    </source>
</evidence>
<dbReference type="PRINTS" id="PR00081">
    <property type="entry name" value="GDHRDH"/>
</dbReference>
<dbReference type="FunFam" id="3.40.50.720:FF:000084">
    <property type="entry name" value="Short-chain dehydrogenase reductase"/>
    <property type="match status" value="1"/>
</dbReference>
<keyword evidence="10" id="KW-1185">Reference proteome</keyword>
<dbReference type="InterPro" id="IPR057326">
    <property type="entry name" value="KR_dom"/>
</dbReference>
<evidence type="ECO:0000256" key="6">
    <source>
        <dbReference type="SAM" id="MobiDB-lite"/>
    </source>
</evidence>
<feature type="compositionally biased region" description="Polar residues" evidence="6">
    <location>
        <begin position="1068"/>
        <end position="1084"/>
    </location>
</feature>
<dbReference type="InterPro" id="IPR036291">
    <property type="entry name" value="NAD(P)-bd_dom_sf"/>
</dbReference>
<dbReference type="GO" id="GO:0004312">
    <property type="term" value="F:fatty acid synthase activity"/>
    <property type="evidence" value="ECO:0007669"/>
    <property type="project" value="TreeGrafter"/>
</dbReference>
<dbReference type="InterPro" id="IPR014031">
    <property type="entry name" value="Ketoacyl_synth_C"/>
</dbReference>
<dbReference type="InterPro" id="IPR002347">
    <property type="entry name" value="SDR_fam"/>
</dbReference>
<evidence type="ECO:0000256" key="2">
    <source>
        <dbReference type="ARBA" id="ARBA00022553"/>
    </source>
</evidence>
<dbReference type="CDD" id="cd00833">
    <property type="entry name" value="PKS"/>
    <property type="match status" value="1"/>
</dbReference>
<keyword evidence="5" id="KW-0808">Transferase</keyword>
<dbReference type="SUPFAM" id="SSF53901">
    <property type="entry name" value="Thiolase-like"/>
    <property type="match status" value="3"/>
</dbReference>
<dbReference type="Pfam" id="PF08659">
    <property type="entry name" value="KR"/>
    <property type="match status" value="1"/>
</dbReference>
<dbReference type="Gene3D" id="3.40.47.10">
    <property type="match status" value="2"/>
</dbReference>
<keyword evidence="3" id="KW-0560">Oxidoreductase</keyword>
<evidence type="ECO:0000313" key="9">
    <source>
        <dbReference type="EMBL" id="GHG25078.1"/>
    </source>
</evidence>
<feature type="region of interest" description="Disordered" evidence="6">
    <location>
        <begin position="265"/>
        <end position="311"/>
    </location>
</feature>
<dbReference type="PANTHER" id="PTHR43775:SF37">
    <property type="entry name" value="SI:DKEY-61P9.11"/>
    <property type="match status" value="1"/>
</dbReference>
<dbReference type="Pfam" id="PF02801">
    <property type="entry name" value="Ketoacyl-synt_C"/>
    <property type="match status" value="1"/>
</dbReference>
<protein>
    <submittedName>
        <fullName evidence="9">Uncharacterized protein</fullName>
    </submittedName>
</protein>
<dbReference type="PROSITE" id="PS52019">
    <property type="entry name" value="PKS_MFAS_DH"/>
    <property type="match status" value="1"/>
</dbReference>
<dbReference type="SUPFAM" id="SSF51735">
    <property type="entry name" value="NAD(P)-binding Rossmann-fold domains"/>
    <property type="match status" value="2"/>
</dbReference>
<feature type="domain" description="Ketosynthase family 3 (KS3)" evidence="7">
    <location>
        <begin position="311"/>
        <end position="750"/>
    </location>
</feature>
<proteinExistence type="inferred from homology"/>
<dbReference type="InterPro" id="IPR049552">
    <property type="entry name" value="PKS_DH_N"/>
</dbReference>
<reference evidence="9" key="1">
    <citation type="journal article" date="2014" name="Int. J. Syst. Evol. Microbiol.">
        <title>Complete genome sequence of Corynebacterium casei LMG S-19264T (=DSM 44701T), isolated from a smear-ripened cheese.</title>
        <authorList>
            <consortium name="US DOE Joint Genome Institute (JGI-PGF)"/>
            <person name="Walter F."/>
            <person name="Albersmeier A."/>
            <person name="Kalinowski J."/>
            <person name="Ruckert C."/>
        </authorList>
    </citation>
    <scope>NUCLEOTIDE SEQUENCE</scope>
    <source>
        <strain evidence="9">JCM 4122</strain>
    </source>
</reference>
<reference evidence="9" key="2">
    <citation type="submission" date="2020-09" db="EMBL/GenBank/DDBJ databases">
        <authorList>
            <person name="Sun Q."/>
            <person name="Ohkuma M."/>
        </authorList>
    </citation>
    <scope>NUCLEOTIDE SEQUENCE</scope>
    <source>
        <strain evidence="9">JCM 4122</strain>
    </source>
</reference>
<gene>
    <name evidence="9" type="ORF">GCM10017667_71220</name>
</gene>
<dbReference type="InterPro" id="IPR049900">
    <property type="entry name" value="PKS_mFAS_DH"/>
</dbReference>
<dbReference type="GO" id="GO:0005886">
    <property type="term" value="C:plasma membrane"/>
    <property type="evidence" value="ECO:0007669"/>
    <property type="project" value="TreeGrafter"/>
</dbReference>
<evidence type="ECO:0000313" key="10">
    <source>
        <dbReference type="Proteomes" id="UP000632849"/>
    </source>
</evidence>
<feature type="region of interest" description="Disordered" evidence="6">
    <location>
        <begin position="1615"/>
        <end position="1635"/>
    </location>
</feature>
<evidence type="ECO:0000256" key="5">
    <source>
        <dbReference type="RuleBase" id="RU003694"/>
    </source>
</evidence>
<feature type="domain" description="PKS/mFAS DH" evidence="8">
    <location>
        <begin position="1627"/>
        <end position="1929"/>
    </location>
</feature>
<dbReference type="GO" id="GO:0005737">
    <property type="term" value="C:cytoplasm"/>
    <property type="evidence" value="ECO:0007669"/>
    <property type="project" value="TreeGrafter"/>
</dbReference>
<dbReference type="EMBL" id="BNBE01000004">
    <property type="protein sequence ID" value="GHG25078.1"/>
    <property type="molecule type" value="Genomic_DNA"/>
</dbReference>
<dbReference type="InterPro" id="IPR016039">
    <property type="entry name" value="Thiolase-like"/>
</dbReference>
<dbReference type="Pfam" id="PF21089">
    <property type="entry name" value="PKS_DH_N"/>
    <property type="match status" value="1"/>
</dbReference>
<comment type="similarity">
    <text evidence="5">Belongs to the thiolase-like superfamily. Beta-ketoacyl-ACP synthases family.</text>
</comment>
<feature type="active site" description="Proton donor; for dehydratase activity" evidence="4">
    <location>
        <position position="1835"/>
    </location>
</feature>
<dbReference type="Pfam" id="PF00109">
    <property type="entry name" value="ketoacyl-synt"/>
    <property type="match status" value="2"/>
</dbReference>
<evidence type="ECO:0000259" key="7">
    <source>
        <dbReference type="PROSITE" id="PS52004"/>
    </source>
</evidence>
<dbReference type="Proteomes" id="UP000632849">
    <property type="component" value="Unassembled WGS sequence"/>
</dbReference>
<organism evidence="9 10">
    <name type="scientific">Streptomyces filamentosus</name>
    <name type="common">Streptomyces roseosporus</name>
    <dbReference type="NCBI Taxonomy" id="67294"/>
    <lineage>
        <taxon>Bacteria</taxon>
        <taxon>Bacillati</taxon>
        <taxon>Actinomycetota</taxon>
        <taxon>Actinomycetes</taxon>
        <taxon>Kitasatosporales</taxon>
        <taxon>Streptomycetaceae</taxon>
        <taxon>Streptomyces</taxon>
    </lineage>
</organism>
<dbReference type="Gene3D" id="3.10.129.110">
    <property type="entry name" value="Polyketide synthase dehydratase"/>
    <property type="match status" value="1"/>
</dbReference>
<evidence type="ECO:0000259" key="8">
    <source>
        <dbReference type="PROSITE" id="PS52019"/>
    </source>
</evidence>
<accession>A0A919ERH9</accession>
<feature type="compositionally biased region" description="Gly residues" evidence="6">
    <location>
        <begin position="1617"/>
        <end position="1626"/>
    </location>
</feature>
<dbReference type="InterPro" id="IPR050091">
    <property type="entry name" value="PKS_NRPS_Biosynth_Enz"/>
</dbReference>
<feature type="active site" description="Proton acceptor; for dehydratase activity" evidence="4">
    <location>
        <position position="1658"/>
    </location>
</feature>
<feature type="region of interest" description="C-terminal hotdog fold" evidence="4">
    <location>
        <begin position="1776"/>
        <end position="1929"/>
    </location>
</feature>
<dbReference type="Gene3D" id="3.40.50.720">
    <property type="entry name" value="NAD(P)-binding Rossmann-like Domain"/>
    <property type="match status" value="2"/>
</dbReference>
<dbReference type="SMART" id="SM00822">
    <property type="entry name" value="PKS_KR"/>
    <property type="match status" value="1"/>
</dbReference>
<dbReference type="GO" id="GO:0016491">
    <property type="term" value="F:oxidoreductase activity"/>
    <property type="evidence" value="ECO:0007669"/>
    <property type="project" value="UniProtKB-KW"/>
</dbReference>
<evidence type="ECO:0000256" key="3">
    <source>
        <dbReference type="ARBA" id="ARBA00023002"/>
    </source>
</evidence>
<sequence>MSGGPSPVPPAAPDLRGKVAVVTGGGKGVGAAISRELARRGAHVVVNHFHSPGAAEETVAAIRRAGGSAQALRASVAKREQVEALFAAVAAEHGGVDVLVNNAARGVFARYDDLTDTEWQRALDTNLHGARWCALAAAPLMAARGGGAMVNVSSIGSALAMDNYLLVGVCKAALEAMTRYLAADLGPLGIRVNTASAGLLDNPTAGLFPGAAGLRDTCRAAAPLGRLGTEEDLARVVAFLASPQAHWISGQCLLADGGLSVGRAMLTPGPGPAAERTGRSEGNGRPGRSEGPRRGAEAPAHASPVPPSAGDRTVAVVGMGLVAPGADGPDALWRRLVEGVPQFGEAPERFAPEHFWSPDASPERTYSRVAGYVRPAPAGDGDGTRGEDEDEDFLTAWTHTALVQCGVRGLTAAAGTRTACFAGAWSEGSQHVEESLLVEAAVEGIAAHWPGTADEERPGELRERLRALLRGRYPRAGRPARHLPQAAVQRAVARLLPAGTPVRVVDTACSSSLYALDLGARALLDGECDVALCGGVFSLGPRYSVLFSQLKGLSRAGAVRAFDRGADGVLFSDGAGFVALKRLDRARADGDRVLGVLAGFGAASDGRGRAVHAPHHTGQERALARARTASGIGADAVDWVVAHATGTPVGDGVERDVLARELPHAWCTSNKSVIGHTGWTAGVASVVHALQALAHGVIPPQIPYAAPDGAPSLRVPTGPVPWPRTAGRPRTVGVSSFGFGGTGAHLLIQDAPRPGEAAPASLPEPVADDPVVAVAWSAHLPGAPGTAEVARRLAAGLPPAERRSFGPRYPAPSFGEVRMPSRTVEAVDRAQLMALQAAAGLTGPDGSPWWTGLEERCGVFAAHAGIPSRSPDVTLRCYAASLTEAVRDPAPSAGLDPRALARATAGLLAAVRERTEPGEDTLAGLMPNVIPARIAARYDLHGPTMTLDTGVTSGRTALRTAAAHLRRGELDLALVIGVNGAGDPFFGRLYAPEGTSAEPEELAEGAFSLLLARSSVAAARDWPVLGELSPLIEELPEEPRIRSGRSYRGADDLVDVLGRLATAGPDENPTTTAESPAVTTQNLDGPTEIPPLAAEIPAVPAMLTWRHVLRPERLGDATVGERPLPDRTLVVASARYAAGLRPLVRGGAHSRLLPLDGTEDPQEAVDAFLAGHPEGFAHLRVVADLHAPQDWPAPPSAGVRAVQEAAFWAVRRLRDSLVAGGTCGVAVTAPFAGDRPAPHARLFTGFVKSLAWELTGCTVRAVVGDTASGRAALAALEDELARPAEGLPVVHHRGGARFAERLVEDEGPPPDDGFPLAPGDVVVATGGARGITAACLLALARRLPLRIHLVGSGRPGDVPGALLDTPDEALPAARARHIAQERQRRPGRPVREINADFDRLLHARESALTLRALRSLCGDEHVRFHTCDLTDPKAVHALAEAVRAREGRVDLLVNGAGLHHPGDITRKTLPGMRRVRDVKLYGHHHLRAAFAGALAPRLWCNFGSVTGVAGLPGESDYSPANDFLSGAAQAGPPGEYTIAWTIWDETGLGSGAVVQSYTARTARLSRMSTAEGVAHFLAELRRRPRCEDRLVTFVGEAEHRSFDLRFAGLRAPAGAPAGSGTGGSGLPGLLSRPAGRGRDRASWELVLDTGTHPFLLDHLVDGRPTVPGVVLADVAVQAARTLVPGLPVRSVDDLSFSAWVRARGDGRPAAFRVEARRVESGRAGSASSAAVAVTIRSDVTAPGGRVLARDRAHFRATVRLGAVPLLPPPPSPPAPPGRPVDDPYYDPASPVRLTGAFRATDAWHATDLGTAARWRPGVRKLAGLPRLGTPCTLLDGLARTPALQPAPDGRRPVLVPRFIERIALHEPGDDLDLLARHPGGLLLRHVPATATSTATTGDGRVVARITGLRGTVLVRLPASAAARDDAAAD</sequence>
<dbReference type="GO" id="GO:0006633">
    <property type="term" value="P:fatty acid biosynthetic process"/>
    <property type="evidence" value="ECO:0007669"/>
    <property type="project" value="TreeGrafter"/>
</dbReference>
<dbReference type="Pfam" id="PF13561">
    <property type="entry name" value="adh_short_C2"/>
    <property type="match status" value="1"/>
</dbReference>
<name>A0A919ERH9_STRFL</name>
<dbReference type="RefSeq" id="WP_190044439.1">
    <property type="nucleotide sequence ID" value="NZ_BNBE01000004.1"/>
</dbReference>
<dbReference type="PROSITE" id="PS52004">
    <property type="entry name" value="KS3_2"/>
    <property type="match status" value="1"/>
</dbReference>
<dbReference type="PANTHER" id="PTHR43775">
    <property type="entry name" value="FATTY ACID SYNTHASE"/>
    <property type="match status" value="1"/>
</dbReference>
<keyword evidence="2" id="KW-0597">Phosphoprotein</keyword>
<keyword evidence="1" id="KW-0596">Phosphopantetheine</keyword>
<evidence type="ECO:0000256" key="1">
    <source>
        <dbReference type="ARBA" id="ARBA00022450"/>
    </source>
</evidence>
<dbReference type="SMART" id="SM00825">
    <property type="entry name" value="PKS_KS"/>
    <property type="match status" value="1"/>
</dbReference>
<feature type="region of interest" description="N-terminal hotdog fold" evidence="4">
    <location>
        <begin position="1627"/>
        <end position="1759"/>
    </location>
</feature>
<feature type="region of interest" description="Disordered" evidence="6">
    <location>
        <begin position="1061"/>
        <end position="1088"/>
    </location>
</feature>
<dbReference type="InterPro" id="IPR013968">
    <property type="entry name" value="PKS_KR"/>
</dbReference>